<feature type="signal peptide" evidence="1">
    <location>
        <begin position="1"/>
        <end position="21"/>
    </location>
</feature>
<evidence type="ECO:0000313" key="3">
    <source>
        <dbReference type="Proteomes" id="UP000292052"/>
    </source>
</evidence>
<dbReference type="Proteomes" id="UP000292052">
    <property type="component" value="Unassembled WGS sequence"/>
</dbReference>
<gene>
    <name evidence="2" type="ORF">BDFB_007157</name>
</gene>
<organism evidence="2 3">
    <name type="scientific">Asbolus verrucosus</name>
    <name type="common">Desert ironclad beetle</name>
    <dbReference type="NCBI Taxonomy" id="1661398"/>
    <lineage>
        <taxon>Eukaryota</taxon>
        <taxon>Metazoa</taxon>
        <taxon>Ecdysozoa</taxon>
        <taxon>Arthropoda</taxon>
        <taxon>Hexapoda</taxon>
        <taxon>Insecta</taxon>
        <taxon>Pterygota</taxon>
        <taxon>Neoptera</taxon>
        <taxon>Endopterygota</taxon>
        <taxon>Coleoptera</taxon>
        <taxon>Polyphaga</taxon>
        <taxon>Cucujiformia</taxon>
        <taxon>Tenebrionidae</taxon>
        <taxon>Pimeliinae</taxon>
        <taxon>Asbolus</taxon>
    </lineage>
</organism>
<dbReference type="EMBL" id="QDEB01107733">
    <property type="protein sequence ID" value="RZB84911.1"/>
    <property type="molecule type" value="Genomic_DNA"/>
</dbReference>
<dbReference type="OrthoDB" id="6776059at2759"/>
<reference evidence="2 3" key="1">
    <citation type="submission" date="2017-03" db="EMBL/GenBank/DDBJ databases">
        <title>Genome of the blue death feigning beetle - Asbolus verrucosus.</title>
        <authorList>
            <person name="Rider S.D."/>
        </authorList>
    </citation>
    <scope>NUCLEOTIDE SEQUENCE [LARGE SCALE GENOMIC DNA]</scope>
    <source>
        <strain evidence="2">Butters</strain>
        <tissue evidence="2">Head and leg muscle</tissue>
    </source>
</reference>
<dbReference type="AlphaFoldDB" id="A0A482VEK2"/>
<evidence type="ECO:0000313" key="2">
    <source>
        <dbReference type="EMBL" id="RZB84911.1"/>
    </source>
</evidence>
<sequence>MAINTRMLFTLLFLFQNRTNGCKSVADINTNIDYKELPRLDTTHTQENKLDFSLTKNGADTIKNHGTDLDIKSTKRPNFSNIEQQIKDIFEGSYYESTHRYKRKAPERSLSSLRRRLNEDKKKDELIAAYASPRLEPNYTQRIQDDPHFGGINTEQLYNKKNDKIHLLHLQRNEEKQKDVEPSDTDCNFETDCTWTWRKDIANGFFITSGNKFSENDTGPRTDANSKEYGELLFLFSLYHCPTRRNT</sequence>
<protein>
    <submittedName>
        <fullName evidence="2">Uncharacterized protein</fullName>
    </submittedName>
</protein>
<accession>A0A482VEK2</accession>
<proteinExistence type="predicted"/>
<feature type="chain" id="PRO_5019762570" evidence="1">
    <location>
        <begin position="22"/>
        <end position="247"/>
    </location>
</feature>
<comment type="caution">
    <text evidence="2">The sequence shown here is derived from an EMBL/GenBank/DDBJ whole genome shotgun (WGS) entry which is preliminary data.</text>
</comment>
<keyword evidence="1" id="KW-0732">Signal</keyword>
<evidence type="ECO:0000256" key="1">
    <source>
        <dbReference type="SAM" id="SignalP"/>
    </source>
</evidence>
<keyword evidence="3" id="KW-1185">Reference proteome</keyword>
<name>A0A482VEK2_ASBVE</name>